<protein>
    <submittedName>
        <fullName evidence="1">DUF3788 domain-containing protein</fullName>
    </submittedName>
</protein>
<accession>A0A940PG09</accession>
<dbReference type="AlphaFoldDB" id="A0A940PG09"/>
<sequence length="140" mass="16403">MSLSIFDDKTLMPTDALVERHCNHQQYELWQAIRQLINESYPKITEEWKFYSKKAGWSLVIKSNKRTLIYLIPAQDTIKVNFVFGQKATEVILKENFSVTVQESLKEATSYAEGRPIMFDIVDHEDVDEVRRLLAIKYTN</sequence>
<dbReference type="Proteomes" id="UP000674938">
    <property type="component" value="Unassembled WGS sequence"/>
</dbReference>
<comment type="caution">
    <text evidence="1">The sequence shown here is derived from an EMBL/GenBank/DDBJ whole genome shotgun (WGS) entry which is preliminary data.</text>
</comment>
<dbReference type="EMBL" id="JAEEGA010000012">
    <property type="protein sequence ID" value="MBP1042876.1"/>
    <property type="molecule type" value="Genomic_DNA"/>
</dbReference>
<dbReference type="RefSeq" id="WP_209530523.1">
    <property type="nucleotide sequence ID" value="NZ_JAEEGA010000012.1"/>
</dbReference>
<reference evidence="1" key="1">
    <citation type="submission" date="2020-12" db="EMBL/GenBank/DDBJ databases">
        <title>Vagococcus allomyrinae sp. nov. and Enterococcus lavae sp. nov., isolated from the larvae of Allomyrina dichotoma.</title>
        <authorList>
            <person name="Lee S.D."/>
        </authorList>
    </citation>
    <scope>NUCLEOTIDE SEQUENCE</scope>
    <source>
        <strain evidence="1">BWB3-3</strain>
    </source>
</reference>
<name>A0A940PG09_9ENTE</name>
<keyword evidence="2" id="KW-1185">Reference proteome</keyword>
<dbReference type="Pfam" id="PF12663">
    <property type="entry name" value="DUF3788"/>
    <property type="match status" value="1"/>
</dbReference>
<proteinExistence type="predicted"/>
<dbReference type="InterPro" id="IPR024265">
    <property type="entry name" value="DUF3788"/>
</dbReference>
<evidence type="ECO:0000313" key="2">
    <source>
        <dbReference type="Proteomes" id="UP000674938"/>
    </source>
</evidence>
<evidence type="ECO:0000313" key="1">
    <source>
        <dbReference type="EMBL" id="MBP1042876.1"/>
    </source>
</evidence>
<gene>
    <name evidence="1" type="ORF">I6N95_17810</name>
</gene>
<organism evidence="1 2">
    <name type="scientific">Vagococcus allomyrinae</name>
    <dbReference type="NCBI Taxonomy" id="2794353"/>
    <lineage>
        <taxon>Bacteria</taxon>
        <taxon>Bacillati</taxon>
        <taxon>Bacillota</taxon>
        <taxon>Bacilli</taxon>
        <taxon>Lactobacillales</taxon>
        <taxon>Enterococcaceae</taxon>
        <taxon>Vagococcus</taxon>
    </lineage>
</organism>